<feature type="non-terminal residue" evidence="1">
    <location>
        <position position="54"/>
    </location>
</feature>
<evidence type="ECO:0000313" key="2">
    <source>
        <dbReference type="Proteomes" id="UP001314170"/>
    </source>
</evidence>
<keyword evidence="2" id="KW-1185">Reference proteome</keyword>
<dbReference type="AlphaFoldDB" id="A0AAV1RT54"/>
<organism evidence="1 2">
    <name type="scientific">Dovyalis caffra</name>
    <dbReference type="NCBI Taxonomy" id="77055"/>
    <lineage>
        <taxon>Eukaryota</taxon>
        <taxon>Viridiplantae</taxon>
        <taxon>Streptophyta</taxon>
        <taxon>Embryophyta</taxon>
        <taxon>Tracheophyta</taxon>
        <taxon>Spermatophyta</taxon>
        <taxon>Magnoliopsida</taxon>
        <taxon>eudicotyledons</taxon>
        <taxon>Gunneridae</taxon>
        <taxon>Pentapetalae</taxon>
        <taxon>rosids</taxon>
        <taxon>fabids</taxon>
        <taxon>Malpighiales</taxon>
        <taxon>Salicaceae</taxon>
        <taxon>Flacourtieae</taxon>
        <taxon>Dovyalis</taxon>
    </lineage>
</organism>
<sequence length="54" mass="5879">MAARPLGNDDQIGGISDYGYFEGDGNSHHSFCLYPRKGEEGRACLKTWVSASLT</sequence>
<proteinExistence type="predicted"/>
<gene>
    <name evidence="1" type="ORF">DCAF_LOCUS13730</name>
</gene>
<reference evidence="1 2" key="1">
    <citation type="submission" date="2024-01" db="EMBL/GenBank/DDBJ databases">
        <authorList>
            <person name="Waweru B."/>
        </authorList>
    </citation>
    <scope>NUCLEOTIDE SEQUENCE [LARGE SCALE GENOMIC DNA]</scope>
</reference>
<name>A0AAV1RT54_9ROSI</name>
<evidence type="ECO:0000313" key="1">
    <source>
        <dbReference type="EMBL" id="CAK7338682.1"/>
    </source>
</evidence>
<comment type="caution">
    <text evidence="1">The sequence shown here is derived from an EMBL/GenBank/DDBJ whole genome shotgun (WGS) entry which is preliminary data.</text>
</comment>
<accession>A0AAV1RT54</accession>
<protein>
    <submittedName>
        <fullName evidence="1">Uncharacterized protein</fullName>
    </submittedName>
</protein>
<dbReference type="Proteomes" id="UP001314170">
    <property type="component" value="Unassembled WGS sequence"/>
</dbReference>
<feature type="non-terminal residue" evidence="1">
    <location>
        <position position="1"/>
    </location>
</feature>
<dbReference type="EMBL" id="CAWUPB010001156">
    <property type="protein sequence ID" value="CAK7338682.1"/>
    <property type="molecule type" value="Genomic_DNA"/>
</dbReference>